<dbReference type="CDD" id="cd01610">
    <property type="entry name" value="PAP2_like"/>
    <property type="match status" value="1"/>
</dbReference>
<dbReference type="EMBL" id="FOMG01000018">
    <property type="protein sequence ID" value="SFD05998.1"/>
    <property type="molecule type" value="Genomic_DNA"/>
</dbReference>
<evidence type="ECO:0000256" key="5">
    <source>
        <dbReference type="ARBA" id="ARBA00022989"/>
    </source>
</evidence>
<reference evidence="9 10" key="1">
    <citation type="submission" date="2016-10" db="EMBL/GenBank/DDBJ databases">
        <authorList>
            <person name="de Groot N.N."/>
        </authorList>
    </citation>
    <scope>NUCLEOTIDE SEQUENCE [LARGE SCALE GENOMIC DNA]</scope>
    <source>
        <strain evidence="9 10">DSM 12992</strain>
    </source>
</reference>
<evidence type="ECO:0000256" key="2">
    <source>
        <dbReference type="ARBA" id="ARBA00022475"/>
    </source>
</evidence>
<keyword evidence="6 7" id="KW-0472">Membrane</keyword>
<feature type="transmembrane region" description="Helical" evidence="7">
    <location>
        <begin position="58"/>
        <end position="76"/>
    </location>
</feature>
<dbReference type="AlphaFoldDB" id="A0A1I1PEH2"/>
<dbReference type="PANTHER" id="PTHR14969">
    <property type="entry name" value="SPHINGOSINE-1-PHOSPHATE PHOSPHOHYDROLASE"/>
    <property type="match status" value="1"/>
</dbReference>
<dbReference type="Pfam" id="PF01569">
    <property type="entry name" value="PAP2"/>
    <property type="match status" value="1"/>
</dbReference>
<organism evidence="9 10">
    <name type="scientific">Clostridium uliginosum</name>
    <dbReference type="NCBI Taxonomy" id="119641"/>
    <lineage>
        <taxon>Bacteria</taxon>
        <taxon>Bacillati</taxon>
        <taxon>Bacillota</taxon>
        <taxon>Clostridia</taxon>
        <taxon>Eubacteriales</taxon>
        <taxon>Clostridiaceae</taxon>
        <taxon>Clostridium</taxon>
    </lineage>
</organism>
<evidence type="ECO:0000256" key="6">
    <source>
        <dbReference type="ARBA" id="ARBA00023136"/>
    </source>
</evidence>
<comment type="subcellular location">
    <subcellularLocation>
        <location evidence="1">Cell membrane</location>
        <topology evidence="1">Multi-pass membrane protein</topology>
    </subcellularLocation>
</comment>
<accession>A0A1I1PEH2</accession>
<keyword evidence="5 7" id="KW-1133">Transmembrane helix</keyword>
<gene>
    <name evidence="9" type="ORF">SAMN05421842_11845</name>
</gene>
<dbReference type="SMART" id="SM00014">
    <property type="entry name" value="acidPPc"/>
    <property type="match status" value="1"/>
</dbReference>
<dbReference type="InterPro" id="IPR036938">
    <property type="entry name" value="PAP2/HPO_sf"/>
</dbReference>
<keyword evidence="2" id="KW-1003">Cell membrane</keyword>
<feature type="domain" description="Phosphatidic acid phosphatase type 2/haloperoxidase" evidence="8">
    <location>
        <begin position="57"/>
        <end position="167"/>
    </location>
</feature>
<evidence type="ECO:0000313" key="10">
    <source>
        <dbReference type="Proteomes" id="UP000199263"/>
    </source>
</evidence>
<dbReference type="RefSeq" id="WP_090092061.1">
    <property type="nucleotide sequence ID" value="NZ_FOMG01000018.1"/>
</dbReference>
<dbReference type="PANTHER" id="PTHR14969:SF62">
    <property type="entry name" value="DECAPRENYLPHOSPHORYL-5-PHOSPHORIBOSE PHOSPHATASE RV3807C-RELATED"/>
    <property type="match status" value="1"/>
</dbReference>
<keyword evidence="3 7" id="KW-0812">Transmembrane</keyword>
<evidence type="ECO:0000256" key="4">
    <source>
        <dbReference type="ARBA" id="ARBA00022801"/>
    </source>
</evidence>
<protein>
    <submittedName>
        <fullName evidence="9">Undecaprenyl-diphosphatase</fullName>
    </submittedName>
</protein>
<dbReference type="Proteomes" id="UP000199263">
    <property type="component" value="Unassembled WGS sequence"/>
</dbReference>
<dbReference type="GO" id="GO:0005886">
    <property type="term" value="C:plasma membrane"/>
    <property type="evidence" value="ECO:0007669"/>
    <property type="project" value="UniProtKB-SubCell"/>
</dbReference>
<dbReference type="SUPFAM" id="SSF48317">
    <property type="entry name" value="Acid phosphatase/Vanadium-dependent haloperoxidase"/>
    <property type="match status" value="1"/>
</dbReference>
<evidence type="ECO:0000313" key="9">
    <source>
        <dbReference type="EMBL" id="SFD05998.1"/>
    </source>
</evidence>
<feature type="transmembrane region" description="Helical" evidence="7">
    <location>
        <begin position="126"/>
        <end position="146"/>
    </location>
</feature>
<proteinExistence type="predicted"/>
<dbReference type="GO" id="GO:0016787">
    <property type="term" value="F:hydrolase activity"/>
    <property type="evidence" value="ECO:0007669"/>
    <property type="project" value="UniProtKB-KW"/>
</dbReference>
<keyword evidence="10" id="KW-1185">Reference proteome</keyword>
<name>A0A1I1PEH2_9CLOT</name>
<dbReference type="InterPro" id="IPR000326">
    <property type="entry name" value="PAP2/HPO"/>
</dbReference>
<evidence type="ECO:0000256" key="7">
    <source>
        <dbReference type="SAM" id="Phobius"/>
    </source>
</evidence>
<feature type="transmembrane region" description="Helical" evidence="7">
    <location>
        <begin position="152"/>
        <end position="177"/>
    </location>
</feature>
<evidence type="ECO:0000256" key="1">
    <source>
        <dbReference type="ARBA" id="ARBA00004651"/>
    </source>
</evidence>
<sequence>MQFIQSIDVDILNFIQINLHNRIMDKIIPFITELGNGGFIWIIISLIFIFTKKYRKHGLIMMLALILSGVIGSVILKPLVGRVRPFNVNKVIELLITAPLDFSFPSGHAMSSFAAATIISKADKKLGICAFILAIAIAFSRLYLYVHYPSDVLVGGILGIVCGVITYNLVTNNVVYLKKLKIK</sequence>
<keyword evidence="4" id="KW-0378">Hydrolase</keyword>
<dbReference type="STRING" id="119641.SAMN05421842_11845"/>
<feature type="transmembrane region" description="Helical" evidence="7">
    <location>
        <begin position="27"/>
        <end position="51"/>
    </location>
</feature>
<evidence type="ECO:0000259" key="8">
    <source>
        <dbReference type="SMART" id="SM00014"/>
    </source>
</evidence>
<dbReference type="OrthoDB" id="9789113at2"/>
<dbReference type="Gene3D" id="1.20.144.10">
    <property type="entry name" value="Phosphatidic acid phosphatase type 2/haloperoxidase"/>
    <property type="match status" value="1"/>
</dbReference>
<evidence type="ECO:0000256" key="3">
    <source>
        <dbReference type="ARBA" id="ARBA00022692"/>
    </source>
</evidence>